<proteinExistence type="predicted"/>
<protein>
    <submittedName>
        <fullName evidence="1">Uncharacterized protein</fullName>
    </submittedName>
</protein>
<dbReference type="Proteomes" id="UP001061361">
    <property type="component" value="Chromosome"/>
</dbReference>
<organism evidence="1 2">
    <name type="scientific">Pseudodesulfovibrio portus</name>
    <dbReference type="NCBI Taxonomy" id="231439"/>
    <lineage>
        <taxon>Bacteria</taxon>
        <taxon>Pseudomonadati</taxon>
        <taxon>Thermodesulfobacteriota</taxon>
        <taxon>Desulfovibrionia</taxon>
        <taxon>Desulfovibrionales</taxon>
        <taxon>Desulfovibrionaceae</taxon>
    </lineage>
</organism>
<dbReference type="EMBL" id="AP026708">
    <property type="protein sequence ID" value="BDQ34071.1"/>
    <property type="molecule type" value="Genomic_DNA"/>
</dbReference>
<name>A0ABN6RXE2_9BACT</name>
<sequence length="132" mass="15160">MFSEITFPIFIFGDGDCIVLLRREDVGRELEHYDVNDGVYIGYDYNGRPLEFSVDEDMVVGCMVADSSVRHDELLRLLHTRLSDLDYCSYDKSDDSITKAMAIGIYAETNFECQSFFGWLRSIFPRGKGKTQ</sequence>
<gene>
    <name evidence="1" type="ORF">JCM14722_16130</name>
</gene>
<reference evidence="1" key="1">
    <citation type="submission" date="2022-08" db="EMBL/GenBank/DDBJ databases">
        <title>Genome Sequence of the sulphate-reducing bacterium, Pseudodesulfovibrio portus JCM14722.</title>
        <authorList>
            <person name="Kondo R."/>
            <person name="Kataoka T."/>
        </authorList>
    </citation>
    <scope>NUCLEOTIDE SEQUENCE</scope>
    <source>
        <strain evidence="1">JCM 14722</strain>
    </source>
</reference>
<accession>A0ABN6RXE2</accession>
<evidence type="ECO:0000313" key="2">
    <source>
        <dbReference type="Proteomes" id="UP001061361"/>
    </source>
</evidence>
<keyword evidence="2" id="KW-1185">Reference proteome</keyword>
<evidence type="ECO:0000313" key="1">
    <source>
        <dbReference type="EMBL" id="BDQ34071.1"/>
    </source>
</evidence>
<dbReference type="RefSeq" id="WP_264980962.1">
    <property type="nucleotide sequence ID" value="NZ_AP026708.1"/>
</dbReference>